<feature type="domain" description="UvrD-like helicase C-terminal" evidence="3">
    <location>
        <begin position="319"/>
        <end position="361"/>
    </location>
</feature>
<evidence type="ECO:0000256" key="2">
    <source>
        <dbReference type="ARBA" id="ARBA00022840"/>
    </source>
</evidence>
<dbReference type="CDD" id="cd17933">
    <property type="entry name" value="DEXSc_RecD-like"/>
    <property type="match status" value="1"/>
</dbReference>
<organism evidence="5">
    <name type="scientific">viral metagenome</name>
    <dbReference type="NCBI Taxonomy" id="1070528"/>
    <lineage>
        <taxon>unclassified sequences</taxon>
        <taxon>metagenomes</taxon>
        <taxon>organismal metagenomes</taxon>
    </lineage>
</organism>
<gene>
    <name evidence="5" type="ORF">MM415A01534_0003</name>
</gene>
<dbReference type="Pfam" id="PF13538">
    <property type="entry name" value="UvrD_C_2"/>
    <property type="match status" value="1"/>
</dbReference>
<keyword evidence="2" id="KW-0067">ATP-binding</keyword>
<dbReference type="GO" id="GO:0017116">
    <property type="term" value="F:single-stranded DNA helicase activity"/>
    <property type="evidence" value="ECO:0007669"/>
    <property type="project" value="TreeGrafter"/>
</dbReference>
<dbReference type="Gene3D" id="2.30.30.940">
    <property type="match status" value="1"/>
</dbReference>
<protein>
    <submittedName>
        <fullName evidence="5">Putative ATPase domain containing protein</fullName>
    </submittedName>
</protein>
<dbReference type="SUPFAM" id="SSF52540">
    <property type="entry name" value="P-loop containing nucleoside triphosphate hydrolases"/>
    <property type="match status" value="1"/>
</dbReference>
<evidence type="ECO:0000256" key="1">
    <source>
        <dbReference type="ARBA" id="ARBA00022741"/>
    </source>
</evidence>
<accession>A0A6M3K3K8</accession>
<dbReference type="GO" id="GO:0006310">
    <property type="term" value="P:DNA recombination"/>
    <property type="evidence" value="ECO:0007669"/>
    <property type="project" value="TreeGrafter"/>
</dbReference>
<dbReference type="InterPro" id="IPR050534">
    <property type="entry name" value="Coronavir_polyprotein_1ab"/>
</dbReference>
<keyword evidence="1" id="KW-0547">Nucleotide-binding</keyword>
<dbReference type="PANTHER" id="PTHR43788">
    <property type="entry name" value="DNA2/NAM7 HELICASE FAMILY MEMBER"/>
    <property type="match status" value="1"/>
</dbReference>
<evidence type="ECO:0000259" key="3">
    <source>
        <dbReference type="Pfam" id="PF13538"/>
    </source>
</evidence>
<reference evidence="5" key="1">
    <citation type="submission" date="2020-03" db="EMBL/GenBank/DDBJ databases">
        <title>The deep terrestrial virosphere.</title>
        <authorList>
            <person name="Holmfeldt K."/>
            <person name="Nilsson E."/>
            <person name="Simone D."/>
            <person name="Lopez-Fernandez M."/>
            <person name="Wu X."/>
            <person name="de Brujin I."/>
            <person name="Lundin D."/>
            <person name="Andersson A."/>
            <person name="Bertilsson S."/>
            <person name="Dopson M."/>
        </authorList>
    </citation>
    <scope>NUCLEOTIDE SEQUENCE</scope>
    <source>
        <strain evidence="5">MM415A01534</strain>
    </source>
</reference>
<proteinExistence type="predicted"/>
<dbReference type="InterPro" id="IPR027785">
    <property type="entry name" value="UvrD-like_helicase_C"/>
</dbReference>
<dbReference type="GO" id="GO:0009338">
    <property type="term" value="C:exodeoxyribonuclease V complex"/>
    <property type="evidence" value="ECO:0007669"/>
    <property type="project" value="TreeGrafter"/>
</dbReference>
<dbReference type="Gene3D" id="3.40.50.300">
    <property type="entry name" value="P-loop containing nucleotide triphosphate hydrolases"/>
    <property type="match status" value="2"/>
</dbReference>
<feature type="domain" description="ATP-dependent RecD2 DNA helicase SH3" evidence="4">
    <location>
        <begin position="235"/>
        <end position="300"/>
    </location>
</feature>
<dbReference type="Pfam" id="PF13604">
    <property type="entry name" value="AAA_30"/>
    <property type="match status" value="1"/>
</dbReference>
<dbReference type="InterPro" id="IPR041451">
    <property type="entry name" value="RecD2_SH13"/>
</dbReference>
<sequence length="394" mass="43838">MASHKIAVLTGGPGTGKTEASKAVLSWAKENHMKIAVAAPTGKAAKRISEAINYEASTIHRLLEPRMGNNGNFVFQRDEKNPLDIDLLILDEVSMIDNRLMASILRALDTNKTKLLLIGDAGQLPSVGPGSILRDLLASKKIPHVELDEIFRNSGDIVKACHRIKDGKYYKPSPTLDPDNGLNLRHIECRDMSRIQEIIRQIVTKRMVERGYDPMWDVQVLSPTNTRTDLSCEALNKVLQAELNSSPVVDGTIFRVNDKVIQIKNEKIKTPSGGEELVVNGDMGTILDIPLKKKQIILKFDNPERTVVAPLRGHNLLLGYCITCHRFQGSEAPVVIVPVHSGFNFFITRPWLYTALSRGQSIVITVGEFSAIKKAIDTEMPLHRKTMLMEKLLQ</sequence>
<evidence type="ECO:0000313" key="5">
    <source>
        <dbReference type="EMBL" id="QJA76288.1"/>
    </source>
</evidence>
<dbReference type="InterPro" id="IPR027417">
    <property type="entry name" value="P-loop_NTPase"/>
</dbReference>
<dbReference type="EMBL" id="MT142216">
    <property type="protein sequence ID" value="QJA76288.1"/>
    <property type="molecule type" value="Genomic_DNA"/>
</dbReference>
<dbReference type="PANTHER" id="PTHR43788:SF6">
    <property type="entry name" value="DNA HELICASE B"/>
    <property type="match status" value="1"/>
</dbReference>
<dbReference type="GO" id="GO:0005524">
    <property type="term" value="F:ATP binding"/>
    <property type="evidence" value="ECO:0007669"/>
    <property type="project" value="UniProtKB-KW"/>
</dbReference>
<dbReference type="AlphaFoldDB" id="A0A6M3K3K8"/>
<dbReference type="CDD" id="cd18809">
    <property type="entry name" value="SF1_C_RecD"/>
    <property type="match status" value="1"/>
</dbReference>
<evidence type="ECO:0000259" key="4">
    <source>
        <dbReference type="Pfam" id="PF18335"/>
    </source>
</evidence>
<name>A0A6M3K3K8_9ZZZZ</name>
<dbReference type="Pfam" id="PF18335">
    <property type="entry name" value="SH3_13"/>
    <property type="match status" value="1"/>
</dbReference>